<evidence type="ECO:0000259" key="2">
    <source>
        <dbReference type="Pfam" id="PF01370"/>
    </source>
</evidence>
<dbReference type="InterPro" id="IPR013549">
    <property type="entry name" value="DUF1731"/>
</dbReference>
<dbReference type="InterPro" id="IPR010099">
    <property type="entry name" value="SDR39U1"/>
</dbReference>
<dbReference type="InterPro" id="IPR036291">
    <property type="entry name" value="NAD(P)-bd_dom_sf"/>
</dbReference>
<dbReference type="Pfam" id="PF01370">
    <property type="entry name" value="Epimerase"/>
    <property type="match status" value="1"/>
</dbReference>
<evidence type="ECO:0000313" key="5">
    <source>
        <dbReference type="Proteomes" id="UP000184050"/>
    </source>
</evidence>
<dbReference type="OrthoDB" id="329806at2"/>
<organism evidence="4 5">
    <name type="scientific">Tangfeifania diversioriginum</name>
    <dbReference type="NCBI Taxonomy" id="1168035"/>
    <lineage>
        <taxon>Bacteria</taxon>
        <taxon>Pseudomonadati</taxon>
        <taxon>Bacteroidota</taxon>
        <taxon>Bacteroidia</taxon>
        <taxon>Marinilabiliales</taxon>
        <taxon>Prolixibacteraceae</taxon>
        <taxon>Tangfeifania</taxon>
    </lineage>
</organism>
<dbReference type="InterPro" id="IPR001509">
    <property type="entry name" value="Epimerase_deHydtase"/>
</dbReference>
<dbReference type="Gene3D" id="3.40.50.720">
    <property type="entry name" value="NAD(P)-binding Rossmann-like Domain"/>
    <property type="match status" value="1"/>
</dbReference>
<dbReference type="Pfam" id="PF08338">
    <property type="entry name" value="DUF1731"/>
    <property type="match status" value="1"/>
</dbReference>
<evidence type="ECO:0000313" key="4">
    <source>
        <dbReference type="EMBL" id="SHI63423.1"/>
    </source>
</evidence>
<dbReference type="SUPFAM" id="SSF51735">
    <property type="entry name" value="NAD(P)-binding Rossmann-fold domains"/>
    <property type="match status" value="1"/>
</dbReference>
<dbReference type="Proteomes" id="UP000184050">
    <property type="component" value="Unassembled WGS sequence"/>
</dbReference>
<comment type="similarity">
    <text evidence="1">Belongs to the NAD(P)-dependent epimerase/dehydratase family. SDR39U1 subfamily.</text>
</comment>
<evidence type="ECO:0000259" key="3">
    <source>
        <dbReference type="Pfam" id="PF08338"/>
    </source>
</evidence>
<dbReference type="PANTHER" id="PTHR11092:SF0">
    <property type="entry name" value="EPIMERASE FAMILY PROTEIN SDR39U1"/>
    <property type="match status" value="1"/>
</dbReference>
<dbReference type="NCBIfam" id="TIGR01777">
    <property type="entry name" value="yfcH"/>
    <property type="match status" value="1"/>
</dbReference>
<reference evidence="4 5" key="1">
    <citation type="submission" date="2016-11" db="EMBL/GenBank/DDBJ databases">
        <authorList>
            <person name="Jaros S."/>
            <person name="Januszkiewicz K."/>
            <person name="Wedrychowicz H."/>
        </authorList>
    </citation>
    <scope>NUCLEOTIDE SEQUENCE [LARGE SCALE GENOMIC DNA]</scope>
    <source>
        <strain evidence="4 5">DSM 27063</strain>
    </source>
</reference>
<evidence type="ECO:0000256" key="1">
    <source>
        <dbReference type="ARBA" id="ARBA00009353"/>
    </source>
</evidence>
<accession>A0A1M6CRB6</accession>
<gene>
    <name evidence="4" type="ORF">SAMN05444280_10461</name>
</gene>
<keyword evidence="5" id="KW-1185">Reference proteome</keyword>
<dbReference type="AlphaFoldDB" id="A0A1M6CRB6"/>
<feature type="domain" description="NAD-dependent epimerase/dehydratase" evidence="2">
    <location>
        <begin position="5"/>
        <end position="212"/>
    </location>
</feature>
<dbReference type="EMBL" id="FQZE01000004">
    <property type="protein sequence ID" value="SHI63423.1"/>
    <property type="molecule type" value="Genomic_DNA"/>
</dbReference>
<dbReference type="RefSeq" id="WP_073165742.1">
    <property type="nucleotide sequence ID" value="NZ_FQZE01000004.1"/>
</dbReference>
<feature type="domain" description="DUF1731" evidence="3">
    <location>
        <begin position="238"/>
        <end position="284"/>
    </location>
</feature>
<dbReference type="PANTHER" id="PTHR11092">
    <property type="entry name" value="SUGAR NUCLEOTIDE EPIMERASE RELATED"/>
    <property type="match status" value="1"/>
</dbReference>
<name>A0A1M6CRB6_9BACT</name>
<dbReference type="STRING" id="1168035.SAMN05444280_10461"/>
<proteinExistence type="inferred from homology"/>
<sequence length="286" mass="31682">MQIKMTGASGYLGEVIKKELIEKRHQVLPISRSFLYGSTDELAAQLKGTQVLINLAGAPILQRWTSHNKQVIYESRVQTTSKLVKAIQKMNEDQRPQKVISASAVGIYAVNGSHDEKSTDFDNGFVGTVVKDWENAWKDLPGNVELTIFRLGVVLGKEAQTIKKLWLPFKLGLGGKIGNGKQPFPFVHEKDVARAFTWALDQSGRDGIYNLAAPQKITNKGFTKAMAGALKRPAIIPVPEFALRVVYGKAATLLTESPEVIPRELEKQNFEFSYPDIESTLKEITG</sequence>
<protein>
    <recommendedName>
        <fullName evidence="6">TIGR01777 family protein</fullName>
    </recommendedName>
</protein>
<evidence type="ECO:0008006" key="6">
    <source>
        <dbReference type="Google" id="ProtNLM"/>
    </source>
</evidence>